<dbReference type="KEGG" id="plon:Pla110_45200"/>
<evidence type="ECO:0000259" key="2">
    <source>
        <dbReference type="Pfam" id="PF03781"/>
    </source>
</evidence>
<dbReference type="PANTHER" id="PTHR23150:SF19">
    <property type="entry name" value="FORMYLGLYCINE-GENERATING ENZYME"/>
    <property type="match status" value="1"/>
</dbReference>
<keyword evidence="3" id="KW-0808">Transferase</keyword>
<keyword evidence="3" id="KW-0418">Kinase</keyword>
<evidence type="ECO:0000256" key="1">
    <source>
        <dbReference type="SAM" id="SignalP"/>
    </source>
</evidence>
<dbReference type="SUPFAM" id="SSF56436">
    <property type="entry name" value="C-type lectin-like"/>
    <property type="match status" value="1"/>
</dbReference>
<feature type="chain" id="PRO_5021934666" evidence="1">
    <location>
        <begin position="22"/>
        <end position="283"/>
    </location>
</feature>
<dbReference type="InterPro" id="IPR042095">
    <property type="entry name" value="SUMF_sf"/>
</dbReference>
<feature type="domain" description="Sulfatase-modifying factor enzyme-like" evidence="2">
    <location>
        <begin position="47"/>
        <end position="272"/>
    </location>
</feature>
<keyword evidence="4" id="KW-1185">Reference proteome</keyword>
<dbReference type="Gene3D" id="3.90.1580.10">
    <property type="entry name" value="paralog of FGE (formylglycine-generating enzyme)"/>
    <property type="match status" value="1"/>
</dbReference>
<proteinExistence type="predicted"/>
<dbReference type="OrthoDB" id="9812426at2"/>
<dbReference type="InterPro" id="IPR016187">
    <property type="entry name" value="CTDL_fold"/>
</dbReference>
<gene>
    <name evidence="3" type="primary">pkn1_8</name>
    <name evidence="3" type="ORF">Pla110_45200</name>
</gene>
<protein>
    <submittedName>
        <fullName evidence="3">Serine/threonine-protein kinase pkn1</fullName>
        <ecNumber evidence="3">2.7.11.1</ecNumber>
    </submittedName>
</protein>
<evidence type="ECO:0000313" key="4">
    <source>
        <dbReference type="Proteomes" id="UP000317178"/>
    </source>
</evidence>
<sequence length="283" mass="31602" precursor="true">MTYLRSVFILCALLVCVPLHAEEPDLLKTFVEELVVITPGEGNFPKSFQMGSRIEGEQAEPVHEVTFDYSFSIAKYEVPQNLYELVMEENPSRWTGPRNSVEMMSPDEAREFCEKLTGLLRARKLIAESEIIRLPSEAEWEYCCRAGTTTVYSFGNKAQADEDLGKMASILDDFAWHTGNAAGNDPPVGALKPNPWGLYDMHGYLWEFVSDDGVAGFTDAPTDGSPRRTNDAKQAVLRGGSWKNRYDELTSSYRKMMKESVRDDAVGFRCVKSTPVPGGETGQ</sequence>
<name>A0A518CU76_9PLAN</name>
<dbReference type="PANTHER" id="PTHR23150">
    <property type="entry name" value="SULFATASE MODIFYING FACTOR 1, 2"/>
    <property type="match status" value="1"/>
</dbReference>
<dbReference type="Proteomes" id="UP000317178">
    <property type="component" value="Chromosome"/>
</dbReference>
<dbReference type="InterPro" id="IPR051043">
    <property type="entry name" value="Sulfatase_Mod_Factor_Kinase"/>
</dbReference>
<dbReference type="InterPro" id="IPR005532">
    <property type="entry name" value="SUMF_dom"/>
</dbReference>
<dbReference type="Pfam" id="PF03781">
    <property type="entry name" value="FGE-sulfatase"/>
    <property type="match status" value="1"/>
</dbReference>
<dbReference type="GO" id="GO:0004674">
    <property type="term" value="F:protein serine/threonine kinase activity"/>
    <property type="evidence" value="ECO:0007669"/>
    <property type="project" value="UniProtKB-EC"/>
</dbReference>
<dbReference type="RefSeq" id="WP_144999218.1">
    <property type="nucleotide sequence ID" value="NZ_CP036281.1"/>
</dbReference>
<accession>A0A518CU76</accession>
<dbReference type="AlphaFoldDB" id="A0A518CU76"/>
<feature type="signal peptide" evidence="1">
    <location>
        <begin position="1"/>
        <end position="21"/>
    </location>
</feature>
<organism evidence="3 4">
    <name type="scientific">Polystyrenella longa</name>
    <dbReference type="NCBI Taxonomy" id="2528007"/>
    <lineage>
        <taxon>Bacteria</taxon>
        <taxon>Pseudomonadati</taxon>
        <taxon>Planctomycetota</taxon>
        <taxon>Planctomycetia</taxon>
        <taxon>Planctomycetales</taxon>
        <taxon>Planctomycetaceae</taxon>
        <taxon>Polystyrenella</taxon>
    </lineage>
</organism>
<dbReference type="EMBL" id="CP036281">
    <property type="protein sequence ID" value="QDU82758.1"/>
    <property type="molecule type" value="Genomic_DNA"/>
</dbReference>
<evidence type="ECO:0000313" key="3">
    <source>
        <dbReference type="EMBL" id="QDU82758.1"/>
    </source>
</evidence>
<dbReference type="EC" id="2.7.11.1" evidence="3"/>
<keyword evidence="1" id="KW-0732">Signal</keyword>
<dbReference type="GO" id="GO:0120147">
    <property type="term" value="F:formylglycine-generating oxidase activity"/>
    <property type="evidence" value="ECO:0007669"/>
    <property type="project" value="TreeGrafter"/>
</dbReference>
<reference evidence="3 4" key="1">
    <citation type="submission" date="2019-02" db="EMBL/GenBank/DDBJ databases">
        <title>Deep-cultivation of Planctomycetes and their phenomic and genomic characterization uncovers novel biology.</title>
        <authorList>
            <person name="Wiegand S."/>
            <person name="Jogler M."/>
            <person name="Boedeker C."/>
            <person name="Pinto D."/>
            <person name="Vollmers J."/>
            <person name="Rivas-Marin E."/>
            <person name="Kohn T."/>
            <person name="Peeters S.H."/>
            <person name="Heuer A."/>
            <person name="Rast P."/>
            <person name="Oberbeckmann S."/>
            <person name="Bunk B."/>
            <person name="Jeske O."/>
            <person name="Meyerdierks A."/>
            <person name="Storesund J.E."/>
            <person name="Kallscheuer N."/>
            <person name="Luecker S."/>
            <person name="Lage O.M."/>
            <person name="Pohl T."/>
            <person name="Merkel B.J."/>
            <person name="Hornburger P."/>
            <person name="Mueller R.-W."/>
            <person name="Bruemmer F."/>
            <person name="Labrenz M."/>
            <person name="Spormann A.M."/>
            <person name="Op den Camp H."/>
            <person name="Overmann J."/>
            <person name="Amann R."/>
            <person name="Jetten M.S.M."/>
            <person name="Mascher T."/>
            <person name="Medema M.H."/>
            <person name="Devos D.P."/>
            <person name="Kaster A.-K."/>
            <person name="Ovreas L."/>
            <person name="Rohde M."/>
            <person name="Galperin M.Y."/>
            <person name="Jogler C."/>
        </authorList>
    </citation>
    <scope>NUCLEOTIDE SEQUENCE [LARGE SCALE GENOMIC DNA]</scope>
    <source>
        <strain evidence="3 4">Pla110</strain>
    </source>
</reference>